<evidence type="ECO:0000313" key="2">
    <source>
        <dbReference type="EMBL" id="KON64829.1"/>
    </source>
</evidence>
<proteinExistence type="predicted"/>
<reference evidence="3" key="2">
    <citation type="submission" date="2015-08" db="EMBL/GenBank/DDBJ databases">
        <title>Draft genome sequence of Komagataeibacter europaeus CECT 8546 a cellulose producer strain from vinegar produced by the traditional method.</title>
        <authorList>
            <person name="Poehlein A."/>
            <person name="Valera M.J."/>
            <person name="Haack F.S."/>
            <person name="Mas A."/>
            <person name="Daniel R."/>
            <person name="Streit W.R."/>
            <person name="Mateo E."/>
        </authorList>
    </citation>
    <scope>NUCLEOTIDE SEQUENCE [LARGE SCALE GENOMIC DNA]</scope>
    <source>
        <strain evidence="3">CECT 8546</strain>
    </source>
</reference>
<evidence type="ECO:0000313" key="1">
    <source>
        <dbReference type="EMBL" id="KON63321.1"/>
    </source>
</evidence>
<dbReference type="EMBL" id="LHUQ01000007">
    <property type="protein sequence ID" value="KON64829.1"/>
    <property type="molecule type" value="Genomic_DNA"/>
</dbReference>
<sequence length="120" mass="13808">MRSTARGFFQCPADRLRDFPVADRAWCPRPGFIVKPVQTVRCKTPAPLANRVDVRARQVTDRLVLMPIGCGKDNTGSPRKRLARLARPCQRFQFLTLQCRQFNRNRYTSHSITPAIRIII</sequence>
<dbReference type="EMBL" id="LHUQ01000033">
    <property type="protein sequence ID" value="KON63321.1"/>
    <property type="molecule type" value="Genomic_DNA"/>
</dbReference>
<dbReference type="AlphaFoldDB" id="A0A0M0EHS9"/>
<comment type="caution">
    <text evidence="2">The sequence shown here is derived from an EMBL/GenBank/DDBJ whole genome shotgun (WGS) entry which is preliminary data.</text>
</comment>
<gene>
    <name evidence="2" type="ORF">KOEU_17990</name>
    <name evidence="1" type="ORF">KOEU_32020</name>
</gene>
<protein>
    <submittedName>
        <fullName evidence="2">Uncharacterized protein</fullName>
    </submittedName>
</protein>
<reference evidence="2" key="1">
    <citation type="submission" date="2015-08" db="EMBL/GenBank/DDBJ databases">
        <title>Complete DNA Sequence of Pseudomonas syringae pv. actinidiae, the Causal Agent of Kiwifruit Canker Disease.</title>
        <authorList>
            <person name="Rikkerink E.H.A."/>
            <person name="Fineran P.C."/>
        </authorList>
    </citation>
    <scope>NUCLEOTIDE SEQUENCE</scope>
    <source>
        <strain evidence="2">CECT 8546</strain>
    </source>
</reference>
<evidence type="ECO:0000313" key="3">
    <source>
        <dbReference type="Proteomes" id="UP000037566"/>
    </source>
</evidence>
<name>A0A0M0EHS9_KOMEU</name>
<accession>A0A0M0EHS9</accession>
<keyword evidence="3" id="KW-1185">Reference proteome</keyword>
<organism evidence="2 3">
    <name type="scientific">Komagataeibacter europaeus</name>
    <name type="common">Gluconacetobacter europaeus</name>
    <dbReference type="NCBI Taxonomy" id="33995"/>
    <lineage>
        <taxon>Bacteria</taxon>
        <taxon>Pseudomonadati</taxon>
        <taxon>Pseudomonadota</taxon>
        <taxon>Alphaproteobacteria</taxon>
        <taxon>Acetobacterales</taxon>
        <taxon>Acetobacteraceae</taxon>
        <taxon>Komagataeibacter</taxon>
    </lineage>
</organism>
<dbReference type="Proteomes" id="UP000037566">
    <property type="component" value="Unassembled WGS sequence"/>
</dbReference>